<dbReference type="EMBL" id="AP005594">
    <property type="protein sequence ID" value="BAD26010.1"/>
    <property type="molecule type" value="Genomic_DNA"/>
</dbReference>
<dbReference type="AlphaFoldDB" id="Q6H5I9"/>
<sequence>MESVEGAGGGGGDVGGGEGVGCEVRMAMVRHGGLGQLAEGVGDGCIWPARHRLVEGSENGLAQSGAADGNGGRLGARSAGDGEGGRLGTRGAADGGRLDWRERRGRRWRRRPRWSCRWVWRGLRRTKAGRRRTPVQGSHMSAELVWWWSICASAVDSQVWRSVMLSGDRSGVSLLLGLCVGDVAADEAEVTPDEDGSSI</sequence>
<dbReference type="Proteomes" id="UP000000763">
    <property type="component" value="Chromosome 9"/>
</dbReference>
<evidence type="ECO:0000313" key="3">
    <source>
        <dbReference type="Proteomes" id="UP000000763"/>
    </source>
</evidence>
<proteinExistence type="predicted"/>
<feature type="region of interest" description="Disordered" evidence="1">
    <location>
        <begin position="61"/>
        <end position="95"/>
    </location>
</feature>
<organism evidence="2 3">
    <name type="scientific">Oryza sativa subsp. japonica</name>
    <name type="common">Rice</name>
    <dbReference type="NCBI Taxonomy" id="39947"/>
    <lineage>
        <taxon>Eukaryota</taxon>
        <taxon>Viridiplantae</taxon>
        <taxon>Streptophyta</taxon>
        <taxon>Embryophyta</taxon>
        <taxon>Tracheophyta</taxon>
        <taxon>Spermatophyta</taxon>
        <taxon>Magnoliopsida</taxon>
        <taxon>Liliopsida</taxon>
        <taxon>Poales</taxon>
        <taxon>Poaceae</taxon>
        <taxon>BOP clade</taxon>
        <taxon>Oryzoideae</taxon>
        <taxon>Oryzeae</taxon>
        <taxon>Oryzinae</taxon>
        <taxon>Oryza</taxon>
        <taxon>Oryza sativa</taxon>
    </lineage>
</organism>
<reference evidence="3" key="1">
    <citation type="journal article" date="2005" name="Nature">
        <title>The map-based sequence of the rice genome.</title>
        <authorList>
            <consortium name="International rice genome sequencing project (IRGSP)"/>
            <person name="Matsumoto T."/>
            <person name="Wu J."/>
            <person name="Kanamori H."/>
            <person name="Katayose Y."/>
            <person name="Fujisawa M."/>
            <person name="Namiki N."/>
            <person name="Mizuno H."/>
            <person name="Yamamoto K."/>
            <person name="Antonio B.A."/>
            <person name="Baba T."/>
            <person name="Sakata K."/>
            <person name="Nagamura Y."/>
            <person name="Aoki H."/>
            <person name="Arikawa K."/>
            <person name="Arita K."/>
            <person name="Bito T."/>
            <person name="Chiden Y."/>
            <person name="Fujitsuka N."/>
            <person name="Fukunaka R."/>
            <person name="Hamada M."/>
            <person name="Harada C."/>
            <person name="Hayashi A."/>
            <person name="Hijishita S."/>
            <person name="Honda M."/>
            <person name="Hosokawa S."/>
            <person name="Ichikawa Y."/>
            <person name="Idonuma A."/>
            <person name="Iijima M."/>
            <person name="Ikeda M."/>
            <person name="Ikeno M."/>
            <person name="Ito K."/>
            <person name="Ito S."/>
            <person name="Ito T."/>
            <person name="Ito Y."/>
            <person name="Ito Y."/>
            <person name="Iwabuchi A."/>
            <person name="Kamiya K."/>
            <person name="Karasawa W."/>
            <person name="Kurita K."/>
            <person name="Katagiri S."/>
            <person name="Kikuta A."/>
            <person name="Kobayashi H."/>
            <person name="Kobayashi N."/>
            <person name="Machita K."/>
            <person name="Maehara T."/>
            <person name="Masukawa M."/>
            <person name="Mizubayashi T."/>
            <person name="Mukai Y."/>
            <person name="Nagasaki H."/>
            <person name="Nagata Y."/>
            <person name="Naito S."/>
            <person name="Nakashima M."/>
            <person name="Nakama Y."/>
            <person name="Nakamichi Y."/>
            <person name="Nakamura M."/>
            <person name="Meguro A."/>
            <person name="Negishi M."/>
            <person name="Ohta I."/>
            <person name="Ohta T."/>
            <person name="Okamoto M."/>
            <person name="Ono N."/>
            <person name="Saji S."/>
            <person name="Sakaguchi M."/>
            <person name="Sakai K."/>
            <person name="Shibata M."/>
            <person name="Shimokawa T."/>
            <person name="Song J."/>
            <person name="Takazaki Y."/>
            <person name="Terasawa K."/>
            <person name="Tsugane M."/>
            <person name="Tsuji K."/>
            <person name="Ueda S."/>
            <person name="Waki K."/>
            <person name="Yamagata H."/>
            <person name="Yamamoto M."/>
            <person name="Yamamoto S."/>
            <person name="Yamane H."/>
            <person name="Yoshiki S."/>
            <person name="Yoshihara R."/>
            <person name="Yukawa K."/>
            <person name="Zhong H."/>
            <person name="Yano M."/>
            <person name="Yuan Q."/>
            <person name="Ouyang S."/>
            <person name="Liu J."/>
            <person name="Jones K.M."/>
            <person name="Gansberger K."/>
            <person name="Moffat K."/>
            <person name="Hill J."/>
            <person name="Bera J."/>
            <person name="Fadrosh D."/>
            <person name="Jin S."/>
            <person name="Johri S."/>
            <person name="Kim M."/>
            <person name="Overton L."/>
            <person name="Reardon M."/>
            <person name="Tsitrin T."/>
            <person name="Vuong H."/>
            <person name="Weaver B."/>
            <person name="Ciecko A."/>
            <person name="Tallon L."/>
            <person name="Jackson J."/>
            <person name="Pai G."/>
            <person name="Aken S.V."/>
            <person name="Utterback T."/>
            <person name="Reidmuller S."/>
            <person name="Feldblyum T."/>
            <person name="Hsiao J."/>
            <person name="Zismann V."/>
            <person name="Iobst S."/>
            <person name="de Vazeille A.R."/>
            <person name="Buell C.R."/>
            <person name="Ying K."/>
            <person name="Li Y."/>
            <person name="Lu T."/>
            <person name="Huang Y."/>
            <person name="Zhao Q."/>
            <person name="Feng Q."/>
            <person name="Zhang L."/>
            <person name="Zhu J."/>
            <person name="Weng Q."/>
            <person name="Mu J."/>
            <person name="Lu Y."/>
            <person name="Fan D."/>
            <person name="Liu Y."/>
            <person name="Guan J."/>
            <person name="Zhang Y."/>
            <person name="Yu S."/>
            <person name="Liu X."/>
            <person name="Zhang Y."/>
            <person name="Hong G."/>
            <person name="Han B."/>
            <person name="Choisne N."/>
            <person name="Demange N."/>
            <person name="Orjeda G."/>
            <person name="Samain S."/>
            <person name="Cattolico L."/>
            <person name="Pelletier E."/>
            <person name="Couloux A."/>
            <person name="Segurens B."/>
            <person name="Wincker P."/>
            <person name="D'Hont A."/>
            <person name="Scarpelli C."/>
            <person name="Weissenbach J."/>
            <person name="Salanoubat M."/>
            <person name="Quetier F."/>
            <person name="Yu Y."/>
            <person name="Kim H.R."/>
            <person name="Rambo T."/>
            <person name="Currie J."/>
            <person name="Collura K."/>
            <person name="Luo M."/>
            <person name="Yang T."/>
            <person name="Ammiraju J.S.S."/>
            <person name="Engler F."/>
            <person name="Soderlund C."/>
            <person name="Wing R.A."/>
            <person name="Palmer L.E."/>
            <person name="de la Bastide M."/>
            <person name="Spiegel L."/>
            <person name="Nascimento L."/>
            <person name="Zutavern T."/>
            <person name="O'Shaughnessy A."/>
            <person name="Dike S."/>
            <person name="Dedhia N."/>
            <person name="Preston R."/>
            <person name="Balija V."/>
            <person name="McCombie W.R."/>
            <person name="Chow T."/>
            <person name="Chen H."/>
            <person name="Chung M."/>
            <person name="Chen C."/>
            <person name="Shaw J."/>
            <person name="Wu H."/>
            <person name="Hsiao K."/>
            <person name="Chao Y."/>
            <person name="Chu M."/>
            <person name="Cheng C."/>
            <person name="Hour A."/>
            <person name="Lee P."/>
            <person name="Lin S."/>
            <person name="Lin Y."/>
            <person name="Liou J."/>
            <person name="Liu S."/>
            <person name="Hsing Y."/>
            <person name="Raghuvanshi S."/>
            <person name="Mohanty A."/>
            <person name="Bharti A.K."/>
            <person name="Gaur A."/>
            <person name="Gupta V."/>
            <person name="Kumar D."/>
            <person name="Ravi V."/>
            <person name="Vij S."/>
            <person name="Kapur A."/>
            <person name="Khurana P."/>
            <person name="Khurana P."/>
            <person name="Khurana J.P."/>
            <person name="Tyagi A.K."/>
            <person name="Gaikwad K."/>
            <person name="Singh A."/>
            <person name="Dalal V."/>
            <person name="Srivastava S."/>
            <person name="Dixit A."/>
            <person name="Pal A.K."/>
            <person name="Ghazi I.A."/>
            <person name="Yadav M."/>
            <person name="Pandit A."/>
            <person name="Bhargava A."/>
            <person name="Sureshbabu K."/>
            <person name="Batra K."/>
            <person name="Sharma T.R."/>
            <person name="Mohapatra T."/>
            <person name="Singh N.K."/>
            <person name="Messing J."/>
            <person name="Nelson A.B."/>
            <person name="Fuks G."/>
            <person name="Kavchok S."/>
            <person name="Keizer G."/>
            <person name="Linton E."/>
            <person name="Llaca V."/>
            <person name="Song R."/>
            <person name="Tanyolac B."/>
            <person name="Young S."/>
            <person name="Ho-Il K."/>
            <person name="Hahn J.H."/>
            <person name="Sangsakoo G."/>
            <person name="Vanavichit A."/>
            <person name="de Mattos Luiz.A.T."/>
            <person name="Zimmer P.D."/>
            <person name="Malone G."/>
            <person name="Dellagostin O."/>
            <person name="de Oliveira A.C."/>
            <person name="Bevan M."/>
            <person name="Bancroft I."/>
            <person name="Minx P."/>
            <person name="Cordum H."/>
            <person name="Wilson R."/>
            <person name="Cheng Z."/>
            <person name="Jin W."/>
            <person name="Jiang J."/>
            <person name="Leong S.A."/>
            <person name="Iwama H."/>
            <person name="Gojobori T."/>
            <person name="Itoh T."/>
            <person name="Niimura Y."/>
            <person name="Fujii Y."/>
            <person name="Habara T."/>
            <person name="Sakai H."/>
            <person name="Sato Y."/>
            <person name="Wilson G."/>
            <person name="Kumar K."/>
            <person name="McCouch S."/>
            <person name="Juretic N."/>
            <person name="Hoen D."/>
            <person name="Wright S."/>
            <person name="Bruskiewich R."/>
            <person name="Bureau T."/>
            <person name="Miyao A."/>
            <person name="Hirochika H."/>
            <person name="Nishikawa T."/>
            <person name="Kadowaki K."/>
            <person name="Sugiura M."/>
            <person name="Burr B."/>
            <person name="Sasaki T."/>
        </authorList>
    </citation>
    <scope>NUCLEOTIDE SEQUENCE [LARGE SCALE GENOMIC DNA]</scope>
    <source>
        <strain evidence="3">cv. Nipponbare</strain>
    </source>
</reference>
<accession>Q6H5I9</accession>
<name>Q6H5I9_ORYSJ</name>
<gene>
    <name evidence="2" type="primary">P0701E06.11</name>
</gene>
<protein>
    <submittedName>
        <fullName evidence="2">Subtilase-like protein</fullName>
    </submittedName>
</protein>
<evidence type="ECO:0000313" key="2">
    <source>
        <dbReference type="EMBL" id="BAD26010.1"/>
    </source>
</evidence>
<evidence type="ECO:0000256" key="1">
    <source>
        <dbReference type="SAM" id="MobiDB-lite"/>
    </source>
</evidence>
<reference evidence="3" key="2">
    <citation type="journal article" date="2008" name="Nucleic Acids Res.">
        <title>The rice annotation project database (RAP-DB): 2008 update.</title>
        <authorList>
            <consortium name="The rice annotation project (RAP)"/>
        </authorList>
    </citation>
    <scope>GENOME REANNOTATION</scope>
    <source>
        <strain evidence="3">cv. Nipponbare</strain>
    </source>
</reference>